<feature type="region of interest" description="Disordered" evidence="2">
    <location>
        <begin position="25"/>
        <end position="54"/>
    </location>
</feature>
<organism evidence="3 4">
    <name type="scientific">Ceratocystis lukuohia</name>
    <dbReference type="NCBI Taxonomy" id="2019550"/>
    <lineage>
        <taxon>Eukaryota</taxon>
        <taxon>Fungi</taxon>
        <taxon>Dikarya</taxon>
        <taxon>Ascomycota</taxon>
        <taxon>Pezizomycotina</taxon>
        <taxon>Sordariomycetes</taxon>
        <taxon>Hypocreomycetidae</taxon>
        <taxon>Microascales</taxon>
        <taxon>Ceratocystidaceae</taxon>
        <taxon>Ceratocystis</taxon>
    </lineage>
</organism>
<evidence type="ECO:0000313" key="3">
    <source>
        <dbReference type="EMBL" id="KAL2889819.1"/>
    </source>
</evidence>
<dbReference type="Proteomes" id="UP001610728">
    <property type="component" value="Unassembled WGS sequence"/>
</dbReference>
<keyword evidence="4" id="KW-1185">Reference proteome</keyword>
<evidence type="ECO:0000256" key="1">
    <source>
        <dbReference type="SAM" id="Coils"/>
    </source>
</evidence>
<accession>A0ABR4MNN0</accession>
<evidence type="ECO:0000313" key="4">
    <source>
        <dbReference type="Proteomes" id="UP001610728"/>
    </source>
</evidence>
<comment type="caution">
    <text evidence="3">The sequence shown here is derived from an EMBL/GenBank/DDBJ whole genome shotgun (WGS) entry which is preliminary data.</text>
</comment>
<dbReference type="GeneID" id="98115994"/>
<keyword evidence="1" id="KW-0175">Coiled coil</keyword>
<dbReference type="EMBL" id="JABSNW010000002">
    <property type="protein sequence ID" value="KAL2889819.1"/>
    <property type="molecule type" value="Genomic_DNA"/>
</dbReference>
<dbReference type="PANTHER" id="PTHR12459">
    <property type="entry name" value="TRANSMEMBRANE PROTEIN 135-RELATED"/>
    <property type="match status" value="1"/>
</dbReference>
<dbReference type="RefSeq" id="XP_070860999.1">
    <property type="nucleotide sequence ID" value="XM_071006600.1"/>
</dbReference>
<name>A0ABR4MNN0_9PEZI</name>
<gene>
    <name evidence="3" type="ORF">HOO65_020361</name>
</gene>
<feature type="region of interest" description="Disordered" evidence="2">
    <location>
        <begin position="96"/>
        <end position="126"/>
    </location>
</feature>
<evidence type="ECO:0008006" key="5">
    <source>
        <dbReference type="Google" id="ProtNLM"/>
    </source>
</evidence>
<sequence>MPSPPPPHRRSPYTSPTLTHAEAVASLKSPVPSPPAPRPASPAQKPQRGSSDPILRNALRYTISAREYSTLHRYLISRSRVLSQTAPTPARVEQIVGSDDAERQKDKMQGKGLLDPNNAEDEAEENDYNARAVRHSMRVFVLTGLASKIWDMVLLRLGKKKDSTTSKKQPLHKSATLRLSVSLSTILLLYRLLFRFLTRLRGHLLDPSAAPFRLRNPRAAAALTSQYAPAVGASFAGLMLGISPARHMRVSVAIYALFRALEFSWNLLEYDGMIWGFKTLTNGFKIKNHRPWWFGSWLTQPLVFGQLFHSLVFDRDCSPLAYTDWIMKQSMTYFQQRPEGYSIGLPWPSAYEIVDSLAGMAKLNWPTYVSPTLFPNKEVLPASLSAISPLTTRAHPLIKSLSCATLHPSDPSCMRTYLTFWLQSFPPIAKTLFAVYSAMSLLPRFRTLTEAPMKLFTDIVLRSLKLSAMATASISSAWASICFFQSWFPRSFMARQRFFLGGFIAGLWSFLERKNGRGAFLSTARLSIDSLWKVGVKRRWWVGMRGGDVWLFVFALMVSSVVYEKDARAVRENNWRKSISWIRGEGFKDWSYQLTEEEERKKEEEEEAKQLGLS</sequence>
<reference evidence="3 4" key="1">
    <citation type="submission" date="2020-05" db="EMBL/GenBank/DDBJ databases">
        <title>Ceratocystis lukuohia genome.</title>
        <authorList>
            <person name="Harrington T.C."/>
            <person name="Kim K."/>
            <person name="Mayers C.G."/>
        </authorList>
    </citation>
    <scope>NUCLEOTIDE SEQUENCE [LARGE SCALE GENOMIC DNA]</scope>
    <source>
        <strain evidence="3 4">C4212</strain>
    </source>
</reference>
<dbReference type="PANTHER" id="PTHR12459:SF19">
    <property type="entry name" value="TRANSMEMBRANE PROTEIN 135 N-TERMINAL DOMAIN-CONTAINING PROTEIN"/>
    <property type="match status" value="1"/>
</dbReference>
<dbReference type="InterPro" id="IPR026749">
    <property type="entry name" value="Tmem135"/>
</dbReference>
<evidence type="ECO:0000256" key="2">
    <source>
        <dbReference type="SAM" id="MobiDB-lite"/>
    </source>
</evidence>
<protein>
    <recommendedName>
        <fullName evidence="5">Wax synthase domain-containing protein</fullName>
    </recommendedName>
</protein>
<feature type="compositionally biased region" description="Basic and acidic residues" evidence="2">
    <location>
        <begin position="100"/>
        <end position="109"/>
    </location>
</feature>
<feature type="compositionally biased region" description="Pro residues" evidence="2">
    <location>
        <begin position="31"/>
        <end position="40"/>
    </location>
</feature>
<feature type="coiled-coil region" evidence="1">
    <location>
        <begin position="587"/>
        <end position="614"/>
    </location>
</feature>
<proteinExistence type="predicted"/>